<organism evidence="1 2">
    <name type="scientific">Plasmodium yoelii yoelii</name>
    <dbReference type="NCBI Taxonomy" id="73239"/>
    <lineage>
        <taxon>Eukaryota</taxon>
        <taxon>Sar</taxon>
        <taxon>Alveolata</taxon>
        <taxon>Apicomplexa</taxon>
        <taxon>Aconoidasida</taxon>
        <taxon>Haemosporida</taxon>
        <taxon>Plasmodiidae</taxon>
        <taxon>Plasmodium</taxon>
        <taxon>Plasmodium (Vinckeia)</taxon>
    </lineage>
</organism>
<comment type="caution">
    <text evidence="1">The sequence shown here is derived from an EMBL/GenBank/DDBJ whole genome shotgun (WGS) entry which is preliminary data.</text>
</comment>
<sequence>MIIQVLERLMFFNIFI</sequence>
<gene>
    <name evidence="1" type="ORF">PY01054</name>
</gene>
<proteinExistence type="predicted"/>
<keyword evidence="2" id="KW-1185">Reference proteome</keyword>
<dbReference type="PaxDb" id="73239-Q7RQP0"/>
<protein>
    <submittedName>
        <fullName evidence="1">Uncharacterized protein</fullName>
    </submittedName>
</protein>
<accession>Q7RQP0</accession>
<dbReference type="Proteomes" id="UP000008553">
    <property type="component" value="Unassembled WGS sequence"/>
</dbReference>
<name>Q7RQP0_PLAYO</name>
<evidence type="ECO:0000313" key="2">
    <source>
        <dbReference type="Proteomes" id="UP000008553"/>
    </source>
</evidence>
<dbReference type="InParanoid" id="Q7RQP0"/>
<dbReference type="EMBL" id="AABL01000277">
    <property type="protein sequence ID" value="EAA19974.1"/>
    <property type="molecule type" value="Genomic_DNA"/>
</dbReference>
<reference evidence="1 2" key="1">
    <citation type="journal article" date="2002" name="Nature">
        <title>Genome sequence and comparative analysis of the model rodent malaria parasite Plasmodium yoelii yoelii.</title>
        <authorList>
            <person name="Carlton J.M."/>
            <person name="Angiuoli S.V."/>
            <person name="Suh B.B."/>
            <person name="Kooij T.W."/>
            <person name="Pertea M."/>
            <person name="Silva J.C."/>
            <person name="Ermolaeva M.D."/>
            <person name="Allen J.E."/>
            <person name="Selengut J.D."/>
            <person name="Koo H.L."/>
            <person name="Peterson J.D."/>
            <person name="Pop M."/>
            <person name="Kosack D.S."/>
            <person name="Shumway M.F."/>
            <person name="Bidwell S.L."/>
            <person name="Shallom S.J."/>
            <person name="van Aken S.E."/>
            <person name="Riedmuller S.B."/>
            <person name="Feldblyum T.V."/>
            <person name="Cho J.K."/>
            <person name="Quackenbush J."/>
            <person name="Sedegah M."/>
            <person name="Shoaibi A."/>
            <person name="Cummings L.M."/>
            <person name="Florens L."/>
            <person name="Yates J.R."/>
            <person name="Raine J.D."/>
            <person name="Sinden R.E."/>
            <person name="Harris M.A."/>
            <person name="Cunningham D.A."/>
            <person name="Preiser P.R."/>
            <person name="Bergman L.W."/>
            <person name="Vaidya A.B."/>
            <person name="van Lin L.H."/>
            <person name="Janse C.J."/>
            <person name="Waters A.P."/>
            <person name="Smith H.O."/>
            <person name="White O.R."/>
            <person name="Salzberg S.L."/>
            <person name="Venter J.C."/>
            <person name="Fraser C.M."/>
            <person name="Hoffman S.L."/>
            <person name="Gardner M.J."/>
            <person name="Carucci D.J."/>
        </authorList>
    </citation>
    <scope>NUCLEOTIDE SEQUENCE [LARGE SCALE GENOMIC DNA]</scope>
    <source>
        <strain evidence="1 2">17XNL</strain>
    </source>
</reference>
<dbReference type="AlphaFoldDB" id="Q7RQP0"/>
<evidence type="ECO:0000313" key="1">
    <source>
        <dbReference type="EMBL" id="EAA19974.1"/>
    </source>
</evidence>